<dbReference type="EC" id="2.7.13.3" evidence="3"/>
<dbReference type="FunFam" id="1.10.287.130:FF:000002">
    <property type="entry name" value="Two-component osmosensing histidine kinase"/>
    <property type="match status" value="1"/>
</dbReference>
<keyword evidence="10" id="KW-0067">ATP-binding</keyword>
<comment type="subcellular location">
    <subcellularLocation>
        <location evidence="2">Cell membrane</location>
        <topology evidence="2">Multi-pass membrane protein</topology>
    </subcellularLocation>
</comment>
<feature type="modified residue" description="4-aspartylphosphate" evidence="17">
    <location>
        <position position="715"/>
    </location>
</feature>
<keyword evidence="8" id="KW-0547">Nucleotide-binding</keyword>
<reference evidence="24 25" key="1">
    <citation type="submission" date="2016-11" db="EMBL/GenBank/DDBJ databases">
        <authorList>
            <person name="Jaros S."/>
            <person name="Januszkiewicz K."/>
            <person name="Wedrychowicz H."/>
        </authorList>
    </citation>
    <scope>NUCLEOTIDE SEQUENCE [LARGE SCALE GENOMIC DNA]</scope>
    <source>
        <strain evidence="24 25">DSM 9705</strain>
    </source>
</reference>
<comment type="subunit">
    <text evidence="14">At low DSF concentrations, interacts with RpfF.</text>
</comment>
<dbReference type="InterPro" id="IPR036641">
    <property type="entry name" value="HPT_dom_sf"/>
</dbReference>
<dbReference type="SUPFAM" id="SSF53850">
    <property type="entry name" value="Periplasmic binding protein-like II"/>
    <property type="match status" value="1"/>
</dbReference>
<evidence type="ECO:0000256" key="13">
    <source>
        <dbReference type="ARBA" id="ARBA00023136"/>
    </source>
</evidence>
<dbReference type="EMBL" id="FQXS01000040">
    <property type="protein sequence ID" value="SHI12354.1"/>
    <property type="molecule type" value="Genomic_DNA"/>
</dbReference>
<evidence type="ECO:0000256" key="7">
    <source>
        <dbReference type="ARBA" id="ARBA00022692"/>
    </source>
</evidence>
<evidence type="ECO:0000256" key="16">
    <source>
        <dbReference type="PROSITE-ProRule" id="PRU00110"/>
    </source>
</evidence>
<dbReference type="SMART" id="SM00448">
    <property type="entry name" value="REC"/>
    <property type="match status" value="2"/>
</dbReference>
<dbReference type="GO" id="GO:0005886">
    <property type="term" value="C:plasma membrane"/>
    <property type="evidence" value="ECO:0007669"/>
    <property type="project" value="UniProtKB-SubCell"/>
</dbReference>
<dbReference type="GO" id="GO:0000155">
    <property type="term" value="F:phosphorelay sensor kinase activity"/>
    <property type="evidence" value="ECO:0007669"/>
    <property type="project" value="InterPro"/>
</dbReference>
<dbReference type="SUPFAM" id="SSF52172">
    <property type="entry name" value="CheY-like"/>
    <property type="match status" value="2"/>
</dbReference>
<evidence type="ECO:0000256" key="5">
    <source>
        <dbReference type="ARBA" id="ARBA00022553"/>
    </source>
</evidence>
<dbReference type="RefSeq" id="WP_073379103.1">
    <property type="nucleotide sequence ID" value="NZ_FQXS01000040.1"/>
</dbReference>
<evidence type="ECO:0000256" key="2">
    <source>
        <dbReference type="ARBA" id="ARBA00004651"/>
    </source>
</evidence>
<dbReference type="OrthoDB" id="5468627at2"/>
<evidence type="ECO:0000256" key="1">
    <source>
        <dbReference type="ARBA" id="ARBA00000085"/>
    </source>
</evidence>
<feature type="region of interest" description="Disordered" evidence="19">
    <location>
        <begin position="934"/>
        <end position="989"/>
    </location>
</feature>
<evidence type="ECO:0000256" key="15">
    <source>
        <dbReference type="ARBA" id="ARBA00068150"/>
    </source>
</evidence>
<keyword evidence="9 24" id="KW-0418">Kinase</keyword>
<dbReference type="PROSITE" id="PS50110">
    <property type="entry name" value="RESPONSE_REGULATORY"/>
    <property type="match status" value="2"/>
</dbReference>
<proteinExistence type="predicted"/>
<feature type="coiled-coil region" evidence="18">
    <location>
        <begin position="388"/>
        <end position="415"/>
    </location>
</feature>
<dbReference type="Gene3D" id="3.40.50.2300">
    <property type="match status" value="2"/>
</dbReference>
<keyword evidence="18" id="KW-0175">Coiled coil</keyword>
<dbReference type="SUPFAM" id="SSF55874">
    <property type="entry name" value="ATPase domain of HSP90 chaperone/DNA topoisomerase II/histidine kinase"/>
    <property type="match status" value="1"/>
</dbReference>
<dbReference type="STRING" id="1121409.SAMN02745124_04137"/>
<dbReference type="SMART" id="SM00387">
    <property type="entry name" value="HATPase_c"/>
    <property type="match status" value="1"/>
</dbReference>
<dbReference type="Gene3D" id="3.30.565.10">
    <property type="entry name" value="Histidine kinase-like ATPase, C-terminal domain"/>
    <property type="match status" value="1"/>
</dbReference>
<keyword evidence="7 20" id="KW-0812">Transmembrane</keyword>
<accession>A0A1M5YKG8</accession>
<evidence type="ECO:0000313" key="24">
    <source>
        <dbReference type="EMBL" id="SHI12354.1"/>
    </source>
</evidence>
<dbReference type="CDD" id="cd16922">
    <property type="entry name" value="HATPase_EvgS-ArcB-TorS-like"/>
    <property type="match status" value="1"/>
</dbReference>
<keyword evidence="6" id="KW-0808">Transferase</keyword>
<dbReference type="FunFam" id="3.30.565.10:FF:000010">
    <property type="entry name" value="Sensor histidine kinase RcsC"/>
    <property type="match status" value="1"/>
</dbReference>
<keyword evidence="13 20" id="KW-0472">Membrane</keyword>
<dbReference type="SMART" id="SM00073">
    <property type="entry name" value="HPT"/>
    <property type="match status" value="1"/>
</dbReference>
<dbReference type="InterPro" id="IPR003594">
    <property type="entry name" value="HATPase_dom"/>
</dbReference>
<dbReference type="AlphaFoldDB" id="A0A1M5YKG8"/>
<evidence type="ECO:0000256" key="20">
    <source>
        <dbReference type="SAM" id="Phobius"/>
    </source>
</evidence>
<dbReference type="InterPro" id="IPR036097">
    <property type="entry name" value="HisK_dim/P_sf"/>
</dbReference>
<dbReference type="PANTHER" id="PTHR45339:SF1">
    <property type="entry name" value="HYBRID SIGNAL TRANSDUCTION HISTIDINE KINASE J"/>
    <property type="match status" value="1"/>
</dbReference>
<dbReference type="Gene3D" id="1.10.287.130">
    <property type="match status" value="1"/>
</dbReference>
<evidence type="ECO:0000256" key="8">
    <source>
        <dbReference type="ARBA" id="ARBA00022741"/>
    </source>
</evidence>
<keyword evidence="11 20" id="KW-1133">Transmembrane helix</keyword>
<dbReference type="Pfam" id="PF12974">
    <property type="entry name" value="Phosphonate-bd"/>
    <property type="match status" value="1"/>
</dbReference>
<feature type="domain" description="HPt" evidence="23">
    <location>
        <begin position="1011"/>
        <end position="1109"/>
    </location>
</feature>
<dbReference type="InterPro" id="IPR036890">
    <property type="entry name" value="HATPase_C_sf"/>
</dbReference>
<dbReference type="InterPro" id="IPR005467">
    <property type="entry name" value="His_kinase_dom"/>
</dbReference>
<evidence type="ECO:0000259" key="22">
    <source>
        <dbReference type="PROSITE" id="PS50110"/>
    </source>
</evidence>
<dbReference type="GO" id="GO:0005524">
    <property type="term" value="F:ATP binding"/>
    <property type="evidence" value="ECO:0007669"/>
    <property type="project" value="UniProtKB-KW"/>
</dbReference>
<evidence type="ECO:0000256" key="3">
    <source>
        <dbReference type="ARBA" id="ARBA00012438"/>
    </source>
</evidence>
<dbReference type="Gene3D" id="1.20.120.160">
    <property type="entry name" value="HPT domain"/>
    <property type="match status" value="1"/>
</dbReference>
<feature type="domain" description="Response regulatory" evidence="22">
    <location>
        <begin position="810"/>
        <end position="926"/>
    </location>
</feature>
<dbReference type="Proteomes" id="UP000184139">
    <property type="component" value="Unassembled WGS sequence"/>
</dbReference>
<evidence type="ECO:0000259" key="23">
    <source>
        <dbReference type="PROSITE" id="PS50894"/>
    </source>
</evidence>
<dbReference type="PROSITE" id="PS50109">
    <property type="entry name" value="HIS_KIN"/>
    <property type="match status" value="1"/>
</dbReference>
<feature type="domain" description="Histidine kinase" evidence="21">
    <location>
        <begin position="415"/>
        <end position="642"/>
    </location>
</feature>
<feature type="modified residue" description="Phosphohistidine" evidence="16">
    <location>
        <position position="1050"/>
    </location>
</feature>
<dbReference type="SMART" id="SM00388">
    <property type="entry name" value="HisKA"/>
    <property type="match status" value="1"/>
</dbReference>
<dbReference type="Pfam" id="PF00512">
    <property type="entry name" value="HisKA"/>
    <property type="match status" value="1"/>
</dbReference>
<comment type="catalytic activity">
    <reaction evidence="1">
        <text>ATP + protein L-histidine = ADP + protein N-phospho-L-histidine.</text>
        <dbReference type="EC" id="2.7.13.3"/>
    </reaction>
</comment>
<evidence type="ECO:0000256" key="14">
    <source>
        <dbReference type="ARBA" id="ARBA00064003"/>
    </source>
</evidence>
<dbReference type="CDD" id="cd00088">
    <property type="entry name" value="HPT"/>
    <property type="match status" value="1"/>
</dbReference>
<name>A0A1M5YKG8_9BACT</name>
<evidence type="ECO:0000256" key="17">
    <source>
        <dbReference type="PROSITE-ProRule" id="PRU00169"/>
    </source>
</evidence>
<organism evidence="24 25">
    <name type="scientific">Desulfofustis glycolicus DSM 9705</name>
    <dbReference type="NCBI Taxonomy" id="1121409"/>
    <lineage>
        <taxon>Bacteria</taxon>
        <taxon>Pseudomonadati</taxon>
        <taxon>Thermodesulfobacteriota</taxon>
        <taxon>Desulfobulbia</taxon>
        <taxon>Desulfobulbales</taxon>
        <taxon>Desulfocapsaceae</taxon>
        <taxon>Desulfofustis</taxon>
    </lineage>
</organism>
<evidence type="ECO:0000256" key="9">
    <source>
        <dbReference type="ARBA" id="ARBA00022777"/>
    </source>
</evidence>
<evidence type="ECO:0000256" key="10">
    <source>
        <dbReference type="ARBA" id="ARBA00022840"/>
    </source>
</evidence>
<evidence type="ECO:0000256" key="11">
    <source>
        <dbReference type="ARBA" id="ARBA00022989"/>
    </source>
</evidence>
<keyword evidence="12" id="KW-0902">Two-component regulatory system</keyword>
<dbReference type="SUPFAM" id="SSF47384">
    <property type="entry name" value="Homodimeric domain of signal transducing histidine kinase"/>
    <property type="match status" value="1"/>
</dbReference>
<evidence type="ECO:0000256" key="12">
    <source>
        <dbReference type="ARBA" id="ARBA00023012"/>
    </source>
</evidence>
<dbReference type="Pfam" id="PF00072">
    <property type="entry name" value="Response_reg"/>
    <property type="match status" value="2"/>
</dbReference>
<keyword evidence="5 17" id="KW-0597">Phosphoprotein</keyword>
<evidence type="ECO:0000313" key="25">
    <source>
        <dbReference type="Proteomes" id="UP000184139"/>
    </source>
</evidence>
<feature type="modified residue" description="4-aspartylphosphate" evidence="17">
    <location>
        <position position="859"/>
    </location>
</feature>
<dbReference type="Pfam" id="PF02518">
    <property type="entry name" value="HATPase_c"/>
    <property type="match status" value="1"/>
</dbReference>
<dbReference type="PANTHER" id="PTHR45339">
    <property type="entry name" value="HYBRID SIGNAL TRANSDUCTION HISTIDINE KINASE J"/>
    <property type="match status" value="1"/>
</dbReference>
<dbReference type="PRINTS" id="PR00344">
    <property type="entry name" value="BCTRLSENSOR"/>
</dbReference>
<feature type="transmembrane region" description="Helical" evidence="20">
    <location>
        <begin position="343"/>
        <end position="363"/>
    </location>
</feature>
<feature type="domain" description="Response regulatory" evidence="22">
    <location>
        <begin position="661"/>
        <end position="781"/>
    </location>
</feature>
<evidence type="ECO:0000259" key="21">
    <source>
        <dbReference type="PROSITE" id="PS50109"/>
    </source>
</evidence>
<dbReference type="PROSITE" id="PS50894">
    <property type="entry name" value="HPT"/>
    <property type="match status" value="1"/>
</dbReference>
<keyword evidence="4" id="KW-1003">Cell membrane</keyword>
<sequence length="1197" mass="132384">MKTKVSINRFSPPADEPTTLPVAALFRSARPALWYLLLPALLLLGAGPAVCPAQAAELPVKIGVLAIRGKAVATQRWHSTANYLSSYIHGYRFSIVALEHSEIEDSIKNEDIDFVLLNPLLYVEYEERYGINRIATLKDERLGQAYSQYGGVIFCRADRVDIRALADLEDTRFSAVAEESLGGWQMAKREMVDRGLKPYSYFRELIFTDNHYDVVRAVTEGHADAGTVRTNVLEELAEEGKIALEDYYIFPAMAENAKQTPYFCTTRQYPNWPIAKVRHTPDELAEQVSITLLQMKPYFTAAIAAHCAGWTIPLDYQPVHDLMRVLHLGQYRDLGKVKLIDVLRAYGVVIGLACALFVVLAMFTGKVMKLNREINKSHRSLKKEIQHHIKLDEELKKAKEMAEAATRAKSEFLANMSHEIRTPMNGIIAATDLALSEPLSPTVQEYLHIVQNSSYSLLGIINDILDFSKIEAGQLELKERIFKLDETFDQVVDLFTHQAAEKGIELIVDIDAKTPRILLGDSLRLQQILTNLISNSIKFTPAGGSIVISVSGGPVTTDEKRSDPVELRFAVKDTGIGIAPEFIPFLFEPFTQSDGSTTRKHEGTGLGLSICKQFVTMMDGTISVESTLGEGSTFFFTVRLGQAGTVPAAKNKFPEDIRGLNALVVDDLPESRLIIGKILGTLGFTVETISSGEAALERLQPDCLNDKPVHLIMLDWKMPGLDGIETTRMIRKKLNLTIPIIIMTAFTKDVERGEAESVGANGFLSKPIFQSTLFDAIMDAFGKEGGQTTPVRHDFTTRTSMYRKHLKGYRILLVEDNLTNQQVAQAILQTAGIKVTIAANGKEAVDLADCSQYDAILMDIQMPVMNGYEATQKIRAKSSCSKLPIIAMTAHAMKGDEEKCLEAGMDGYIAKPINQERLFHVLWRFLRGHQPKIEPVVPTEPAGAAIPTQNRQSKPAETTADAQQSLDDRPAEPPAPVDDQDQSRSDETAARLETVSSVIDVEATLSALGIDAETLLKILVSFFHDNRTTPDALEHALQEQNCEKLRQLAHKLKGSGANIGVPDLASSAQQLETACREHESEHCGGETFGALVKTVKDILVHVLNTLQALDRSEDSSPESIADATDLAELLEKLEAAIGHADPEEISACFAGVHRQAAQHRKINQPQLETLAARIERYDYELARETLEQLRRQLKEAS</sequence>
<feature type="compositionally biased region" description="Polar residues" evidence="19">
    <location>
        <begin position="947"/>
        <end position="965"/>
    </location>
</feature>
<keyword evidence="25" id="KW-1185">Reference proteome</keyword>
<dbReference type="InterPro" id="IPR011006">
    <property type="entry name" value="CheY-like_superfamily"/>
</dbReference>
<dbReference type="InterPro" id="IPR008207">
    <property type="entry name" value="Sig_transdc_His_kin_Hpt_dom"/>
</dbReference>
<evidence type="ECO:0000256" key="4">
    <source>
        <dbReference type="ARBA" id="ARBA00022475"/>
    </source>
</evidence>
<gene>
    <name evidence="24" type="ORF">SAMN02745124_04137</name>
</gene>
<evidence type="ECO:0000256" key="18">
    <source>
        <dbReference type="SAM" id="Coils"/>
    </source>
</evidence>
<dbReference type="SUPFAM" id="SSF47226">
    <property type="entry name" value="Histidine-containing phosphotransfer domain, HPT domain"/>
    <property type="match status" value="1"/>
</dbReference>
<dbReference type="InterPro" id="IPR004358">
    <property type="entry name" value="Sig_transdc_His_kin-like_C"/>
</dbReference>
<protein>
    <recommendedName>
        <fullName evidence="15">Sensory/regulatory protein RpfC</fullName>
        <ecNumber evidence="3">2.7.13.3</ecNumber>
    </recommendedName>
</protein>
<dbReference type="Gene3D" id="3.40.190.10">
    <property type="entry name" value="Periplasmic binding protein-like II"/>
    <property type="match status" value="2"/>
</dbReference>
<dbReference type="CDD" id="cd17546">
    <property type="entry name" value="REC_hyHK_CKI1_RcsC-like"/>
    <property type="match status" value="2"/>
</dbReference>
<dbReference type="InterPro" id="IPR001789">
    <property type="entry name" value="Sig_transdc_resp-reg_receiver"/>
</dbReference>
<evidence type="ECO:0000256" key="19">
    <source>
        <dbReference type="SAM" id="MobiDB-lite"/>
    </source>
</evidence>
<evidence type="ECO:0000256" key="6">
    <source>
        <dbReference type="ARBA" id="ARBA00022679"/>
    </source>
</evidence>
<dbReference type="CDD" id="cd00082">
    <property type="entry name" value="HisKA"/>
    <property type="match status" value="1"/>
</dbReference>
<dbReference type="InterPro" id="IPR003661">
    <property type="entry name" value="HisK_dim/P_dom"/>
</dbReference>
<dbReference type="Pfam" id="PF01627">
    <property type="entry name" value="Hpt"/>
    <property type="match status" value="1"/>
</dbReference>